<keyword evidence="5 8" id="KW-1133">Transmembrane helix</keyword>
<feature type="transmembrane region" description="Helical" evidence="8">
    <location>
        <begin position="54"/>
        <end position="70"/>
    </location>
</feature>
<dbReference type="PROSITE" id="PS01116">
    <property type="entry name" value="XANTH_URACIL_PERMASE"/>
    <property type="match status" value="1"/>
</dbReference>
<feature type="transmembrane region" description="Helical" evidence="8">
    <location>
        <begin position="77"/>
        <end position="95"/>
    </location>
</feature>
<proteinExistence type="inferred from homology"/>
<dbReference type="AlphaFoldDB" id="A0A934NEG2"/>
<feature type="transmembrane region" description="Helical" evidence="8">
    <location>
        <begin position="135"/>
        <end position="154"/>
    </location>
</feature>
<organism evidence="9 10">
    <name type="scientific">Candidatus Dormiibacter inghamiae</name>
    <dbReference type="NCBI Taxonomy" id="3127013"/>
    <lineage>
        <taxon>Bacteria</taxon>
        <taxon>Bacillati</taxon>
        <taxon>Candidatus Dormiibacterota</taxon>
        <taxon>Candidatus Dormibacteria</taxon>
        <taxon>Candidatus Dormibacterales</taxon>
        <taxon>Candidatus Dormibacteraceae</taxon>
        <taxon>Candidatus Dormiibacter</taxon>
    </lineage>
</organism>
<evidence type="ECO:0000256" key="5">
    <source>
        <dbReference type="ARBA" id="ARBA00022989"/>
    </source>
</evidence>
<feature type="compositionally biased region" description="Low complexity" evidence="7">
    <location>
        <begin position="459"/>
        <end position="469"/>
    </location>
</feature>
<sequence length="469" mass="49335">MAVSEQLLRPEADVVYPEERLPWPQTILMGLQHVMAMFGATVLVPLILGFNPNTVIFFSGIATLLFIVITNRQVPSYLGSSFGFLGSVLAIQGGSHGNHDLAFGGIIIAGVVYLLIGIVVQLLGANFIRFLMPPVVTGTVVAVIGIALAQAAWANFKTELVTATITVLAAALASVYLRGFPRMLPVLIGVVVGYVASGVDQLAGGYCATATAGCHINTGAISSAAWLGLPTFSFPPKFDARSFSLFWWIPIILVAENTGHVLAISGIMKRDLSGMLGRTFIGDAVGTIVSALFGGTGETTYAENIGVMGVTRVFSIWIFIVAAVTAILLGFIPKFGGVVLSIPLSVLGGIELYLFGLIAVIGGKIWVDARVDFSKRANLVVVAIPLILAAGNADLKIGDFEINNLGLGALSAIILWQLLRIGHLREGGTEGSLTGSASPVAVAPLGAPARAATDRPNPRRNQPNRNRRR</sequence>
<keyword evidence="6 8" id="KW-0472">Membrane</keyword>
<dbReference type="InterPro" id="IPR006043">
    <property type="entry name" value="NCS2"/>
</dbReference>
<dbReference type="InterPro" id="IPR006042">
    <property type="entry name" value="Xan_ur_permease"/>
</dbReference>
<evidence type="ECO:0000256" key="3">
    <source>
        <dbReference type="ARBA" id="ARBA00022448"/>
    </source>
</evidence>
<feature type="transmembrane region" description="Helical" evidence="8">
    <location>
        <begin position="160"/>
        <end position="177"/>
    </location>
</feature>
<evidence type="ECO:0000313" key="9">
    <source>
        <dbReference type="EMBL" id="MBJ7604218.1"/>
    </source>
</evidence>
<evidence type="ECO:0000256" key="7">
    <source>
        <dbReference type="SAM" id="MobiDB-lite"/>
    </source>
</evidence>
<dbReference type="RefSeq" id="WP_338181477.1">
    <property type="nucleotide sequence ID" value="NZ_JAEKNQ010000054.1"/>
</dbReference>
<feature type="region of interest" description="Disordered" evidence="7">
    <location>
        <begin position="446"/>
        <end position="469"/>
    </location>
</feature>
<dbReference type="NCBIfam" id="TIGR00801">
    <property type="entry name" value="ncs2"/>
    <property type="match status" value="1"/>
</dbReference>
<accession>A0A934NEG2</accession>
<feature type="transmembrane region" description="Helical" evidence="8">
    <location>
        <begin position="101"/>
        <end position="123"/>
    </location>
</feature>
<evidence type="ECO:0000256" key="8">
    <source>
        <dbReference type="SAM" id="Phobius"/>
    </source>
</evidence>
<evidence type="ECO:0000313" key="10">
    <source>
        <dbReference type="Proteomes" id="UP000620075"/>
    </source>
</evidence>
<evidence type="ECO:0000256" key="1">
    <source>
        <dbReference type="ARBA" id="ARBA00004141"/>
    </source>
</evidence>
<reference evidence="9 10" key="1">
    <citation type="submission" date="2020-10" db="EMBL/GenBank/DDBJ databases">
        <title>Ca. Dormibacterota MAGs.</title>
        <authorList>
            <person name="Montgomery K."/>
        </authorList>
    </citation>
    <scope>NUCLEOTIDE SEQUENCE [LARGE SCALE GENOMIC DNA]</scope>
    <source>
        <strain evidence="9">SC8811_S16_3</strain>
    </source>
</reference>
<evidence type="ECO:0000256" key="4">
    <source>
        <dbReference type="ARBA" id="ARBA00022692"/>
    </source>
</evidence>
<dbReference type="EMBL" id="JAEKNQ010000054">
    <property type="protein sequence ID" value="MBJ7604218.1"/>
    <property type="molecule type" value="Genomic_DNA"/>
</dbReference>
<feature type="transmembrane region" description="Helical" evidence="8">
    <location>
        <begin position="313"/>
        <end position="332"/>
    </location>
</feature>
<feature type="transmembrane region" description="Helical" evidence="8">
    <location>
        <begin position="184"/>
        <end position="203"/>
    </location>
</feature>
<dbReference type="GO" id="GO:0005886">
    <property type="term" value="C:plasma membrane"/>
    <property type="evidence" value="ECO:0007669"/>
    <property type="project" value="UniProtKB-ARBA"/>
</dbReference>
<feature type="transmembrane region" description="Helical" evidence="8">
    <location>
        <begin position="245"/>
        <end position="268"/>
    </location>
</feature>
<dbReference type="Pfam" id="PF00860">
    <property type="entry name" value="Xan_ur_permease"/>
    <property type="match status" value="1"/>
</dbReference>
<feature type="transmembrane region" description="Helical" evidence="8">
    <location>
        <begin position="338"/>
        <end position="361"/>
    </location>
</feature>
<dbReference type="Proteomes" id="UP000620075">
    <property type="component" value="Unassembled WGS sequence"/>
</dbReference>
<gene>
    <name evidence="9" type="ORF">JF888_13660</name>
</gene>
<comment type="caution">
    <text evidence="9">The sequence shown here is derived from an EMBL/GenBank/DDBJ whole genome shotgun (WGS) entry which is preliminary data.</text>
</comment>
<dbReference type="GO" id="GO:0042907">
    <property type="term" value="F:xanthine transmembrane transporter activity"/>
    <property type="evidence" value="ECO:0007669"/>
    <property type="project" value="TreeGrafter"/>
</dbReference>
<keyword evidence="4 8" id="KW-0812">Transmembrane</keyword>
<comment type="similarity">
    <text evidence="2">Belongs to the nucleobase:cation symporter-2 (NCS2) (TC 2.A.40) family.</text>
</comment>
<keyword evidence="3" id="KW-0813">Transport</keyword>
<comment type="subcellular location">
    <subcellularLocation>
        <location evidence="1">Membrane</location>
        <topology evidence="1">Multi-pass membrane protein</topology>
    </subcellularLocation>
</comment>
<name>A0A934NEG2_9BACT</name>
<protein>
    <submittedName>
        <fullName evidence="9">Pyrimidine utilization transport protein G</fullName>
    </submittedName>
</protein>
<dbReference type="PANTHER" id="PTHR42810">
    <property type="entry name" value="PURINE PERMEASE C1399.01C-RELATED"/>
    <property type="match status" value="1"/>
</dbReference>
<evidence type="ECO:0000256" key="2">
    <source>
        <dbReference type="ARBA" id="ARBA00008821"/>
    </source>
</evidence>
<evidence type="ECO:0000256" key="6">
    <source>
        <dbReference type="ARBA" id="ARBA00023136"/>
    </source>
</evidence>
<dbReference type="PANTHER" id="PTHR42810:SF2">
    <property type="entry name" value="PURINE PERMEASE C1399.01C-RELATED"/>
    <property type="match status" value="1"/>
</dbReference>